<evidence type="ECO:0000259" key="7">
    <source>
        <dbReference type="PROSITE" id="PS50011"/>
    </source>
</evidence>
<dbReference type="InterPro" id="IPR003594">
    <property type="entry name" value="HATPase_dom"/>
</dbReference>
<dbReference type="InterPro" id="IPR008271">
    <property type="entry name" value="Ser/Thr_kinase_AS"/>
</dbReference>
<dbReference type="CDD" id="cd14014">
    <property type="entry name" value="STKc_PknB_like"/>
    <property type="match status" value="1"/>
</dbReference>
<evidence type="ECO:0000313" key="10">
    <source>
        <dbReference type="Proteomes" id="UP000183940"/>
    </source>
</evidence>
<evidence type="ECO:0000256" key="3">
    <source>
        <dbReference type="ARBA" id="ARBA00022553"/>
    </source>
</evidence>
<dbReference type="SUPFAM" id="SSF56112">
    <property type="entry name" value="Protein kinase-like (PK-like)"/>
    <property type="match status" value="1"/>
</dbReference>
<keyword evidence="4" id="KW-0808">Transferase</keyword>
<dbReference type="InterPro" id="IPR027417">
    <property type="entry name" value="P-loop_NTPase"/>
</dbReference>
<dbReference type="SUPFAM" id="SSF55874">
    <property type="entry name" value="ATPase domain of HSP90 chaperone/DNA topoisomerase II/histidine kinase"/>
    <property type="match status" value="1"/>
</dbReference>
<dbReference type="InterPro" id="IPR003018">
    <property type="entry name" value="GAF"/>
</dbReference>
<dbReference type="InterPro" id="IPR011009">
    <property type="entry name" value="Kinase-like_dom_sf"/>
</dbReference>
<evidence type="ECO:0000256" key="6">
    <source>
        <dbReference type="SAM" id="Coils"/>
    </source>
</evidence>
<dbReference type="PROSITE" id="PS00108">
    <property type="entry name" value="PROTEIN_KINASE_ST"/>
    <property type="match status" value="1"/>
</dbReference>
<dbReference type="InterPro" id="IPR029016">
    <property type="entry name" value="GAF-like_dom_sf"/>
</dbReference>
<keyword evidence="3" id="KW-0597">Phosphoprotein</keyword>
<dbReference type="GO" id="GO:0005524">
    <property type="term" value="F:ATP binding"/>
    <property type="evidence" value="ECO:0007669"/>
    <property type="project" value="InterPro"/>
</dbReference>
<dbReference type="STRING" id="1925591.BI308_14800"/>
<dbReference type="Pfam" id="PF13191">
    <property type="entry name" value="AAA_16"/>
    <property type="match status" value="1"/>
</dbReference>
<dbReference type="EC" id="2.7.13.3" evidence="2"/>
<dbReference type="InterPro" id="IPR036890">
    <property type="entry name" value="HATPase_C_sf"/>
</dbReference>
<dbReference type="InterPro" id="IPR004358">
    <property type="entry name" value="Sig_transdc_His_kin-like_C"/>
</dbReference>
<dbReference type="Gene3D" id="1.10.287.130">
    <property type="match status" value="1"/>
</dbReference>
<gene>
    <name evidence="9" type="ORF">BI308_14800</name>
</gene>
<dbReference type="EMBL" id="MLAW01000025">
    <property type="protein sequence ID" value="OJJ24831.1"/>
    <property type="molecule type" value="Genomic_DNA"/>
</dbReference>
<comment type="catalytic activity">
    <reaction evidence="1">
        <text>ATP + protein L-histidine = ADP + protein N-phospho-L-histidine.</text>
        <dbReference type="EC" id="2.7.13.3"/>
    </reaction>
</comment>
<feature type="domain" description="Protein kinase" evidence="7">
    <location>
        <begin position="9"/>
        <end position="271"/>
    </location>
</feature>
<dbReference type="InterPro" id="IPR041664">
    <property type="entry name" value="AAA_16"/>
</dbReference>
<dbReference type="Gene3D" id="1.10.510.10">
    <property type="entry name" value="Transferase(Phosphotransferase) domain 1"/>
    <property type="match status" value="1"/>
</dbReference>
<dbReference type="Gene3D" id="3.30.565.10">
    <property type="entry name" value="Histidine kinase-like ATPase, C-terminal domain"/>
    <property type="match status" value="1"/>
</dbReference>
<feature type="coiled-coil region" evidence="6">
    <location>
        <begin position="1484"/>
        <end position="1536"/>
    </location>
</feature>
<dbReference type="PRINTS" id="PR00344">
    <property type="entry name" value="BCTRLSENSOR"/>
</dbReference>
<dbReference type="SMART" id="SM00387">
    <property type="entry name" value="HATPase_c"/>
    <property type="match status" value="1"/>
</dbReference>
<proteinExistence type="predicted"/>
<dbReference type="SMART" id="SM00220">
    <property type="entry name" value="S_TKc"/>
    <property type="match status" value="1"/>
</dbReference>
<dbReference type="Pfam" id="PF00069">
    <property type="entry name" value="Pkinase"/>
    <property type="match status" value="1"/>
</dbReference>
<evidence type="ECO:0000313" key="9">
    <source>
        <dbReference type="EMBL" id="OJJ24831.1"/>
    </source>
</evidence>
<name>A0A1L9QQ65_9CYAN</name>
<dbReference type="PROSITE" id="PS50011">
    <property type="entry name" value="PROTEIN_KINASE_DOM"/>
    <property type="match status" value="1"/>
</dbReference>
<sequence>MTSLDSKNYAEVTLVYSGGRTMVYRGIRVSDRQPVIVKVLRNQHPTFNELVKFRNQYAIASNLEYPGIVQPLALERCDLGYALVMPDEGAISLGEYWQQSHHSLSEFLILAIQLADTLHYLNKQRIIHKDIKPSNILIHPQTHHVQLIDFSIASLLPKEQQQLMNPHVLEGTLAYISPEQTGRMNRGIDYRSDFYSLGVTFFELLTGELPFTSDDPMELVHCHLAKMPAELGSRETIPQVLSDIVLKLMAKNAEDRYQSALGLKYDLEQCLQEWQATGEIARFAIGQRDVCDRFLIPEKLYGREQEVQILLESFERVSFGETEMMLVAGFSGIGKTAVINEIHKPIVRQRGYFIQGKFDQFNRNIPFSALVQAFQELIEQLLGYSDAELAIWKAKILQAVGENGQVIVDIIPELEQIIGQQPPVLELSGSAAQNRFNLLFSQFIGVFTTQEHPLVIFLDDLQWADLASLNLLKLLMDDSEGGYLLLLGAYRDNEVFLTHPLMLTLEEIKKQGIMPYTLTLNPLGKPEITSLIADTLLCSAEIASPLADFIYQKTQGNPFFTTQFLKGLHDDGSIEFNVNVGSWQCDMSKVRQLTLTDDVVEFMMGRLQKLSPTTQEVIKIAACIGNKFNLKTLALAGQRTPEETAVHLWSSLAEGFILPESDVYKFYLQSSLPQSTIHASNPCYRFLHDRVQQAAYSLIEEDQRKQTHLEIGRRLWEHLDTDVENVFEIVDHLNRAEELIGDRAQRDEIAQLNLLAAQKAKSTTAYAAAREYANAGGSFLGENSWSTQYDLTLALYVATLEAEFLSTNFEGIERLAEIVLQRAKNILDRVEVYNILIQADISQNKMQNVIDSGLKVLQMLEITLSDDPRDRIKNLQQLIDLPEMTDPYKLAAMDLLTNIITTAWMVNPELLKQITFTMVNLSLTYGNCSCSIVGYAWYSMLLCEGLGDIELGYELGELSVQLIDRFNALEIKSQVLNIVAGVSRLWKQHPKQCIELELEGIQSGLEAGDFECASYSAAEYCHFLFLMGENLGFVSSEFQKYKEMIQRLKQDYHLDYIATWQQIIQNLQGNSEDLTQLFRDDSQGELQRIQELIDENQTVLVYHYHLLKIMLSYLFKDYLNAVENAILIIPETKENGNNMFSIPAIFYSSLALLAGVRETRLVETEHYLEKVEQNLLQMEYWAKFAPLNYQHQCDLIQAEKARNLGQKWEAVECYKRARTGAKEGEYLHHEAIACELTAEFYFEQDMPEVAKIYLIDAYYAYAHWGAQAKVVDLEQRYSQVLAPILNSETRYTTENFDSSRATSVHLTSTSSGANIFLDFSSAIKTSQALSGEINLEQLLAKLIQSLIENAGATKGALLLLKQESLWIEAIADYIDDASSIQIRSLARSLPLASTQELPLTIINRVWRTRETLVLNHSIEESRFSSDEYLSQSLPKSILCLALQNQGKLIAILYLENNLTTGTFTSDRLEVLKLIGTQATISLENARLYQQLEDYSHNLEEKVEQRTQQLQENNQQLEKTLQQLQQTQAQLIQTEKMSSLGQMVAGIAHEINNPINFISGNIMYARQYVQDLLDLVSLYEEHSSEVDTAIVQKLEEIELDYLRSDVESLFNSMQAGSERIYKIIQGLRNFARLDQSKYKKVDIHEGLENTLLLLNHRLKAQHNRPEIKILKNYSPLPLIHCWASQLNQVFLNLLTNAIDALEKNPPDQYPTVHITTTILDSQKVQISIQDNGSGMSKTNLQKAFDPFFTTKPVGQGTGLGLSTSYQIITQQHKGQLRCLSQPGEGTELIIEIPI</sequence>
<dbReference type="InterPro" id="IPR003661">
    <property type="entry name" value="HisK_dim/P_dom"/>
</dbReference>
<dbReference type="InterPro" id="IPR005467">
    <property type="entry name" value="His_kinase_dom"/>
</dbReference>
<dbReference type="SUPFAM" id="SSF52540">
    <property type="entry name" value="P-loop containing nucleoside triphosphate hydrolases"/>
    <property type="match status" value="1"/>
</dbReference>
<accession>A0A1L9QQ65</accession>
<dbReference type="InterPro" id="IPR000719">
    <property type="entry name" value="Prot_kinase_dom"/>
</dbReference>
<dbReference type="GO" id="GO:0000155">
    <property type="term" value="F:phosphorelay sensor kinase activity"/>
    <property type="evidence" value="ECO:0007669"/>
    <property type="project" value="InterPro"/>
</dbReference>
<dbReference type="SMART" id="SM00065">
    <property type="entry name" value="GAF"/>
    <property type="match status" value="1"/>
</dbReference>
<keyword evidence="4" id="KW-0418">Kinase</keyword>
<dbReference type="SUPFAM" id="SSF55781">
    <property type="entry name" value="GAF domain-like"/>
    <property type="match status" value="1"/>
</dbReference>
<dbReference type="Proteomes" id="UP000183940">
    <property type="component" value="Unassembled WGS sequence"/>
</dbReference>
<feature type="domain" description="Histidine kinase" evidence="8">
    <location>
        <begin position="1545"/>
        <end position="1793"/>
    </location>
</feature>
<dbReference type="Gene3D" id="3.40.50.300">
    <property type="entry name" value="P-loop containing nucleotide triphosphate hydrolases"/>
    <property type="match status" value="1"/>
</dbReference>
<dbReference type="InterPro" id="IPR053159">
    <property type="entry name" value="Hybrid_Histidine_Kinase"/>
</dbReference>
<keyword evidence="6" id="KW-0175">Coiled coil</keyword>
<comment type="caution">
    <text evidence="9">The sequence shown here is derived from an EMBL/GenBank/DDBJ whole genome shotgun (WGS) entry which is preliminary data.</text>
</comment>
<dbReference type="Pfam" id="PF01590">
    <property type="entry name" value="GAF"/>
    <property type="match status" value="1"/>
</dbReference>
<keyword evidence="10" id="KW-1185">Reference proteome</keyword>
<dbReference type="Gene3D" id="3.30.450.40">
    <property type="match status" value="1"/>
</dbReference>
<protein>
    <recommendedName>
        <fullName evidence="2">histidine kinase</fullName>
        <ecNumber evidence="2">2.7.13.3</ecNumber>
    </recommendedName>
</protein>
<reference evidence="9" key="1">
    <citation type="submission" date="2016-10" db="EMBL/GenBank/DDBJ databases">
        <title>CRISPR-Cas defence system in Roseofilum reptotaenium: evidence of a bacteriophage-cyanobacterium arms race in the coral black band disease.</title>
        <authorList>
            <person name="Buerger P."/>
            <person name="Wood-Charlson E.M."/>
            <person name="Weynberg K.D."/>
            <person name="Willis B."/>
            <person name="Van Oppen M.J."/>
        </authorList>
    </citation>
    <scope>NUCLEOTIDE SEQUENCE [LARGE SCALE GENOMIC DNA]</scope>
    <source>
        <strain evidence="9">AO1-A</strain>
    </source>
</reference>
<evidence type="ECO:0000259" key="8">
    <source>
        <dbReference type="PROSITE" id="PS50109"/>
    </source>
</evidence>
<evidence type="ECO:0000256" key="1">
    <source>
        <dbReference type="ARBA" id="ARBA00000085"/>
    </source>
</evidence>
<dbReference type="CDD" id="cd00082">
    <property type="entry name" value="HisKA"/>
    <property type="match status" value="1"/>
</dbReference>
<dbReference type="PANTHER" id="PTHR43642">
    <property type="entry name" value="HYBRID SIGNAL TRANSDUCTION HISTIDINE KINASE G"/>
    <property type="match status" value="1"/>
</dbReference>
<dbReference type="SMART" id="SM00388">
    <property type="entry name" value="HisKA"/>
    <property type="match status" value="1"/>
</dbReference>
<dbReference type="PANTHER" id="PTHR43642:SF1">
    <property type="entry name" value="HYBRID SIGNAL TRANSDUCTION HISTIDINE KINASE G"/>
    <property type="match status" value="1"/>
</dbReference>
<evidence type="ECO:0000256" key="5">
    <source>
        <dbReference type="ARBA" id="ARBA00023012"/>
    </source>
</evidence>
<keyword evidence="5" id="KW-0902">Two-component regulatory system</keyword>
<evidence type="ECO:0000256" key="4">
    <source>
        <dbReference type="ARBA" id="ARBA00022777"/>
    </source>
</evidence>
<dbReference type="Pfam" id="PF02518">
    <property type="entry name" value="HATPase_c"/>
    <property type="match status" value="1"/>
</dbReference>
<dbReference type="InterPro" id="IPR036097">
    <property type="entry name" value="HisK_dim/P_sf"/>
</dbReference>
<dbReference type="PROSITE" id="PS50109">
    <property type="entry name" value="HIS_KIN"/>
    <property type="match status" value="1"/>
</dbReference>
<organism evidence="9 10">
    <name type="scientific">Roseofilum reptotaenium AO1-A</name>
    <dbReference type="NCBI Taxonomy" id="1925591"/>
    <lineage>
        <taxon>Bacteria</taxon>
        <taxon>Bacillati</taxon>
        <taxon>Cyanobacteriota</taxon>
        <taxon>Cyanophyceae</taxon>
        <taxon>Desertifilales</taxon>
        <taxon>Desertifilaceae</taxon>
        <taxon>Roseofilum</taxon>
    </lineage>
</organism>
<evidence type="ECO:0000256" key="2">
    <source>
        <dbReference type="ARBA" id="ARBA00012438"/>
    </source>
</evidence>
<dbReference type="SUPFAM" id="SSF47384">
    <property type="entry name" value="Homodimeric domain of signal transducing histidine kinase"/>
    <property type="match status" value="1"/>
</dbReference>